<dbReference type="NCBIfam" id="NF006520">
    <property type="entry name" value="PRK08965.1-4"/>
    <property type="match status" value="1"/>
</dbReference>
<evidence type="ECO:0000256" key="2">
    <source>
        <dbReference type="ARBA" id="ARBA00006228"/>
    </source>
</evidence>
<reference evidence="9" key="1">
    <citation type="journal article" date="2019" name="Int. J. Syst. Evol. Microbiol.">
        <title>The Global Catalogue of Microorganisms (GCM) 10K type strain sequencing project: providing services to taxonomists for standard genome sequencing and annotation.</title>
        <authorList>
            <consortium name="The Broad Institute Genomics Platform"/>
            <consortium name="The Broad Institute Genome Sequencing Center for Infectious Disease"/>
            <person name="Wu L."/>
            <person name="Ma J."/>
        </authorList>
    </citation>
    <scope>NUCLEOTIDE SEQUENCE [LARGE SCALE GENOMIC DNA]</scope>
    <source>
        <strain evidence="9">JCM 15115</strain>
    </source>
</reference>
<dbReference type="PIRSF" id="PIRSF019239">
    <property type="entry name" value="MrpE"/>
    <property type="match status" value="1"/>
</dbReference>
<gene>
    <name evidence="8" type="ORF">GCM10008943_10480</name>
</gene>
<dbReference type="PANTHER" id="PTHR34584">
    <property type="entry name" value="NA(+)/H(+) ANTIPORTER SUBUNIT E1"/>
    <property type="match status" value="1"/>
</dbReference>
<dbReference type="Pfam" id="PF01899">
    <property type="entry name" value="MNHE"/>
    <property type="match status" value="1"/>
</dbReference>
<comment type="similarity">
    <text evidence="2">Belongs to the CPA3 antiporters (TC 2.A.63) subunit E family.</text>
</comment>
<evidence type="ECO:0000256" key="3">
    <source>
        <dbReference type="ARBA" id="ARBA00022475"/>
    </source>
</evidence>
<dbReference type="PANTHER" id="PTHR34584:SF1">
    <property type="entry name" value="NA(+)_H(+) ANTIPORTER SUBUNIT E1"/>
    <property type="match status" value="1"/>
</dbReference>
<evidence type="ECO:0000256" key="1">
    <source>
        <dbReference type="ARBA" id="ARBA00004651"/>
    </source>
</evidence>
<evidence type="ECO:0000313" key="9">
    <source>
        <dbReference type="Proteomes" id="UP001424441"/>
    </source>
</evidence>
<dbReference type="EMBL" id="BAAADE010000001">
    <property type="protein sequence ID" value="GAA0597285.1"/>
    <property type="molecule type" value="Genomic_DNA"/>
</dbReference>
<evidence type="ECO:0000256" key="5">
    <source>
        <dbReference type="ARBA" id="ARBA00022989"/>
    </source>
</evidence>
<accession>A0ABP3QX03</accession>
<protein>
    <submittedName>
        <fullName evidence="8">Na+/H+ antiporter subunit E</fullName>
    </submittedName>
</protein>
<sequence>MRWLFPYPVLFAALLLFWLLLNDFTIGALIFGSIVAFIACQAMTALVPQKPKIRSYRLILVLVWRVALDILQSNIAVTKIILSRHDRGRRAGFVAIPLQLTDRMGLAILACIITATPGTAWVDYHAASGELLIHVLDLKDAQEWRDSIKQRYEELLLEIFA</sequence>
<dbReference type="Proteomes" id="UP001424441">
    <property type="component" value="Unassembled WGS sequence"/>
</dbReference>
<keyword evidence="9" id="KW-1185">Reference proteome</keyword>
<dbReference type="InterPro" id="IPR002758">
    <property type="entry name" value="Cation_antiport_E"/>
</dbReference>
<feature type="transmembrane region" description="Helical" evidence="7">
    <location>
        <begin position="5"/>
        <end position="21"/>
    </location>
</feature>
<dbReference type="RefSeq" id="WP_343802326.1">
    <property type="nucleotide sequence ID" value="NZ_BAAADE010000001.1"/>
</dbReference>
<name>A0ABP3QX03_9HYPH</name>
<evidence type="ECO:0000313" key="8">
    <source>
        <dbReference type="EMBL" id="GAA0597285.1"/>
    </source>
</evidence>
<keyword evidence="3" id="KW-1003">Cell membrane</keyword>
<keyword evidence="4 7" id="KW-0812">Transmembrane</keyword>
<keyword evidence="5 7" id="KW-1133">Transmembrane helix</keyword>
<proteinExistence type="inferred from homology"/>
<evidence type="ECO:0000256" key="6">
    <source>
        <dbReference type="ARBA" id="ARBA00023136"/>
    </source>
</evidence>
<evidence type="ECO:0000256" key="4">
    <source>
        <dbReference type="ARBA" id="ARBA00022692"/>
    </source>
</evidence>
<evidence type="ECO:0000256" key="7">
    <source>
        <dbReference type="SAM" id="Phobius"/>
    </source>
</evidence>
<keyword evidence="6 7" id="KW-0472">Membrane</keyword>
<comment type="caution">
    <text evidence="8">The sequence shown here is derived from an EMBL/GenBank/DDBJ whole genome shotgun (WGS) entry which is preliminary data.</text>
</comment>
<feature type="transmembrane region" description="Helical" evidence="7">
    <location>
        <begin position="27"/>
        <end position="47"/>
    </location>
</feature>
<comment type="subcellular location">
    <subcellularLocation>
        <location evidence="1">Cell membrane</location>
        <topology evidence="1">Multi-pass membrane protein</topology>
    </subcellularLocation>
</comment>
<organism evidence="8 9">
    <name type="scientific">Paenochrobactrum glaciei</name>
    <dbReference type="NCBI Taxonomy" id="486407"/>
    <lineage>
        <taxon>Bacteria</taxon>
        <taxon>Pseudomonadati</taxon>
        <taxon>Pseudomonadota</taxon>
        <taxon>Alphaproteobacteria</taxon>
        <taxon>Hyphomicrobiales</taxon>
        <taxon>Brucellaceae</taxon>
        <taxon>Paenochrobactrum</taxon>
    </lineage>
</organism>